<evidence type="ECO:0000313" key="2">
    <source>
        <dbReference type="Proteomes" id="UP000410984"/>
    </source>
</evidence>
<proteinExistence type="predicted"/>
<dbReference type="Proteomes" id="UP000410984">
    <property type="component" value="Unassembled WGS sequence"/>
</dbReference>
<gene>
    <name evidence="1" type="ORF">MET9862_04640</name>
</gene>
<protein>
    <submittedName>
        <fullName evidence="1">Uncharacterized protein</fullName>
    </submittedName>
</protein>
<dbReference type="EMBL" id="CABFPH010000098">
    <property type="protein sequence ID" value="VUD74017.1"/>
    <property type="molecule type" value="Genomic_DNA"/>
</dbReference>
<organism evidence="1 2">
    <name type="scientific">Methylobacterium symbioticum</name>
    <dbReference type="NCBI Taxonomy" id="2584084"/>
    <lineage>
        <taxon>Bacteria</taxon>
        <taxon>Pseudomonadati</taxon>
        <taxon>Pseudomonadota</taxon>
        <taxon>Alphaproteobacteria</taxon>
        <taxon>Hyphomicrobiales</taxon>
        <taxon>Methylobacteriaceae</taxon>
        <taxon>Methylobacterium</taxon>
    </lineage>
</organism>
<accession>A0A509EI13</accession>
<dbReference type="AlphaFoldDB" id="A0A509EI13"/>
<evidence type="ECO:0000313" key="1">
    <source>
        <dbReference type="EMBL" id="VUD74017.1"/>
    </source>
</evidence>
<reference evidence="1 2" key="1">
    <citation type="submission" date="2019-06" db="EMBL/GenBank/DDBJ databases">
        <authorList>
            <person name="Rodrigo-Torres L."/>
            <person name="Arahal R. D."/>
            <person name="Lucena T."/>
        </authorList>
    </citation>
    <scope>NUCLEOTIDE SEQUENCE [LARGE SCALE GENOMIC DNA]</scope>
    <source>
        <strain evidence="1 2">SB0023/3</strain>
    </source>
</reference>
<name>A0A509EI13_9HYPH</name>
<sequence>MAKPPEPEAIVAKRRHVDVLISQGQSLSEAIRHRREFSDVFPVVA</sequence>
<keyword evidence="2" id="KW-1185">Reference proteome</keyword>